<keyword evidence="6" id="KW-0966">Cell projection</keyword>
<evidence type="ECO:0000259" key="5">
    <source>
        <dbReference type="Pfam" id="PF02120"/>
    </source>
</evidence>
<evidence type="ECO:0000256" key="4">
    <source>
        <dbReference type="SAM" id="MobiDB-lite"/>
    </source>
</evidence>
<evidence type="ECO:0000313" key="7">
    <source>
        <dbReference type="Proteomes" id="UP001162030"/>
    </source>
</evidence>
<dbReference type="InterPro" id="IPR052563">
    <property type="entry name" value="FliK"/>
</dbReference>
<evidence type="ECO:0000256" key="2">
    <source>
        <dbReference type="ARBA" id="ARBA00009149"/>
    </source>
</evidence>
<dbReference type="Pfam" id="PF02120">
    <property type="entry name" value="Flg_hook"/>
    <property type="match status" value="1"/>
</dbReference>
<name>A0ABM9HXM0_9GAMM</name>
<reference evidence="6 7" key="1">
    <citation type="submission" date="2023-03" db="EMBL/GenBank/DDBJ databases">
        <authorList>
            <person name="Pearce D."/>
        </authorList>
    </citation>
    <scope>NUCLEOTIDE SEQUENCE [LARGE SCALE GENOMIC DNA]</scope>
    <source>
        <strain evidence="6">Msz</strain>
    </source>
</reference>
<dbReference type="InterPro" id="IPR021136">
    <property type="entry name" value="Flagellar_hook_control-like_C"/>
</dbReference>
<protein>
    <submittedName>
        <fullName evidence="6">Flagellar hook-length control protein FliK</fullName>
    </submittedName>
</protein>
<accession>A0ABM9HXM0</accession>
<dbReference type="InterPro" id="IPR038610">
    <property type="entry name" value="FliK-like_C_sf"/>
</dbReference>
<keyword evidence="7" id="KW-1185">Reference proteome</keyword>
<dbReference type="EMBL" id="OX458333">
    <property type="protein sequence ID" value="CAI8754819.1"/>
    <property type="molecule type" value="Genomic_DNA"/>
</dbReference>
<feature type="region of interest" description="Disordered" evidence="4">
    <location>
        <begin position="371"/>
        <end position="413"/>
    </location>
</feature>
<comment type="function">
    <text evidence="1">Controls the length of the flagellar hook.</text>
</comment>
<evidence type="ECO:0000256" key="3">
    <source>
        <dbReference type="ARBA" id="ARBA00022795"/>
    </source>
</evidence>
<dbReference type="InterPro" id="IPR001635">
    <property type="entry name" value="Flag_hook_Flik"/>
</dbReference>
<sequence>MSIHTLTTPASVLEVARLVHNAEAEANTDSALFLAALVGQLDAATSSAAPEVAEDTRAIAPAEDSDTPEDVLQALLHYVSNLDALSARPIEDGTGGSGVPAGGNSLPETAALLAAHSDSGPLSAEQLQAELVAFVTPPSFSDQNAPPDGGHGEVTDSDHVLALAGDEKLTGGRDAAVFYQSRREQSGSAAAEMSSFGTASLAAKEPGTLLSQMPAAEPEGRARDEHLLSDFDRKLGSLAEAAAEGVQFAADRGLPVEGIPLATQASITSAGESMPPLGRPLNEAGWQEALGERILWMTDKNLMAAEIRVNPAHLGPLEICIQMEQDQASVHFATHDASVREAIEAAVPKLREMFGAREINLADINVTVSPGVSHESGTSAEFGRQSGFGDRSRSFPDSVAAKNEDIPPSSGQAMANNGLLNLYA</sequence>
<feature type="domain" description="Flagellar hook-length control protein-like C-terminal" evidence="5">
    <location>
        <begin position="292"/>
        <end position="369"/>
    </location>
</feature>
<organism evidence="6 7">
    <name type="scientific">Methylocaldum szegediense</name>
    <dbReference type="NCBI Taxonomy" id="73780"/>
    <lineage>
        <taxon>Bacteria</taxon>
        <taxon>Pseudomonadati</taxon>
        <taxon>Pseudomonadota</taxon>
        <taxon>Gammaproteobacteria</taxon>
        <taxon>Methylococcales</taxon>
        <taxon>Methylococcaceae</taxon>
        <taxon>Methylocaldum</taxon>
    </lineage>
</organism>
<proteinExistence type="inferred from homology"/>
<keyword evidence="6" id="KW-0282">Flagellum</keyword>
<evidence type="ECO:0000256" key="1">
    <source>
        <dbReference type="ARBA" id="ARBA00003944"/>
    </source>
</evidence>
<dbReference type="Proteomes" id="UP001162030">
    <property type="component" value="Chromosome"/>
</dbReference>
<dbReference type="RefSeq" id="WP_026610307.1">
    <property type="nucleotide sequence ID" value="NZ_OX458333.1"/>
</dbReference>
<keyword evidence="3" id="KW-1005">Bacterial flagellum biogenesis</keyword>
<dbReference type="PANTHER" id="PTHR37533:SF2">
    <property type="entry name" value="FLAGELLAR HOOK-LENGTH CONTROL PROTEIN"/>
    <property type="match status" value="1"/>
</dbReference>
<dbReference type="PANTHER" id="PTHR37533">
    <property type="entry name" value="FLAGELLAR HOOK-LENGTH CONTROL PROTEIN"/>
    <property type="match status" value="1"/>
</dbReference>
<keyword evidence="6" id="KW-0969">Cilium</keyword>
<gene>
    <name evidence="6" type="ORF">MSZNOR_0720</name>
</gene>
<comment type="similarity">
    <text evidence="2">Belongs to the FliK family.</text>
</comment>
<dbReference type="CDD" id="cd17470">
    <property type="entry name" value="T3SS_Flik_C"/>
    <property type="match status" value="1"/>
</dbReference>
<dbReference type="Gene3D" id="3.30.750.140">
    <property type="match status" value="1"/>
</dbReference>
<dbReference type="PRINTS" id="PR01007">
    <property type="entry name" value="FLGHOOKFLIK"/>
</dbReference>
<evidence type="ECO:0000313" key="6">
    <source>
        <dbReference type="EMBL" id="CAI8754819.1"/>
    </source>
</evidence>